<evidence type="ECO:0000256" key="1">
    <source>
        <dbReference type="ARBA" id="ARBA00022603"/>
    </source>
</evidence>
<evidence type="ECO:0000256" key="5">
    <source>
        <dbReference type="PROSITE-ProRule" id="PRU01016"/>
    </source>
</evidence>
<feature type="region of interest" description="Disordered" evidence="8">
    <location>
        <begin position="286"/>
        <end position="312"/>
    </location>
</feature>
<evidence type="ECO:0000256" key="4">
    <source>
        <dbReference type="ARBA" id="ARBA00022747"/>
    </source>
</evidence>
<sequence length="359" mass="40319">MKSIELFAGIGGIALAAEWAGIETVAFCEREAFCQKVLQKNFPGVPIFDDVCTLNRQLLEEKGVIEPGGTVDIISGGFPCQPYSIAGKRKGKEDDRDLWPEMFRIIKELRPTWIVGENVANFANMELDRTLFDLESAGYKVQSFIIPACAVDAKHRRDRTFVVAYSDSFGRLEYKRQSEKIQQSKQQELQRKESCESIVSEPSHSCNETLADSESKRCGEEGEHKSTRQEKWTSCSCTTFSDPDSTGLEGENRSELESSNLAGCRSMAYTENQGDVRRYWVISDNDRSSGTRSYHRRGTETDDGGQRWPAEPDVGRVAHGIPNRVDRIKGLGNAVVPQQIFPIFKAIMEQEAARCQDHL</sequence>
<dbReference type="AlphaFoldDB" id="A0AAW6KG52"/>
<keyword evidence="1 5" id="KW-0489">Methyltransferase</keyword>
<dbReference type="InterPro" id="IPR018117">
    <property type="entry name" value="C5_DNA_meth_AS"/>
</dbReference>
<dbReference type="PANTHER" id="PTHR46098:SF1">
    <property type="entry name" value="TRNA (CYTOSINE(38)-C(5))-METHYLTRANSFERASE"/>
    <property type="match status" value="1"/>
</dbReference>
<gene>
    <name evidence="9" type="primary">dcm</name>
    <name evidence="9" type="ORF">PVN32_16285</name>
</gene>
<evidence type="ECO:0000256" key="8">
    <source>
        <dbReference type="SAM" id="MobiDB-lite"/>
    </source>
</evidence>
<dbReference type="Proteomes" id="UP001216709">
    <property type="component" value="Unassembled WGS sequence"/>
</dbReference>
<comment type="caution">
    <text evidence="9">The sequence shown here is derived from an EMBL/GenBank/DDBJ whole genome shotgun (WGS) entry which is preliminary data.</text>
</comment>
<dbReference type="EMBL" id="JARAFO010000061">
    <property type="protein sequence ID" value="MDE1453723.1"/>
    <property type="molecule type" value="Genomic_DNA"/>
</dbReference>
<dbReference type="RefSeq" id="WP_065643953.1">
    <property type="nucleotide sequence ID" value="NZ_JAMAWU010000002.1"/>
</dbReference>
<dbReference type="InterPro" id="IPR029063">
    <property type="entry name" value="SAM-dependent_MTases_sf"/>
</dbReference>
<evidence type="ECO:0000256" key="2">
    <source>
        <dbReference type="ARBA" id="ARBA00022679"/>
    </source>
</evidence>
<comment type="similarity">
    <text evidence="5 6">Belongs to the class I-like SAM-binding methyltransferase superfamily. C5-methyltransferase family.</text>
</comment>
<proteinExistence type="inferred from homology"/>
<dbReference type="Pfam" id="PF00145">
    <property type="entry name" value="DNA_methylase"/>
    <property type="match status" value="1"/>
</dbReference>
<dbReference type="GO" id="GO:0009307">
    <property type="term" value="P:DNA restriction-modification system"/>
    <property type="evidence" value="ECO:0007669"/>
    <property type="project" value="UniProtKB-KW"/>
</dbReference>
<dbReference type="GO" id="GO:0032259">
    <property type="term" value="P:methylation"/>
    <property type="evidence" value="ECO:0007669"/>
    <property type="project" value="UniProtKB-KW"/>
</dbReference>
<dbReference type="NCBIfam" id="TIGR00675">
    <property type="entry name" value="dcm"/>
    <property type="match status" value="1"/>
</dbReference>
<dbReference type="InterPro" id="IPR001525">
    <property type="entry name" value="C5_MeTfrase"/>
</dbReference>
<comment type="catalytic activity">
    <reaction evidence="7">
        <text>a 2'-deoxycytidine in DNA + S-adenosyl-L-methionine = a 5-methyl-2'-deoxycytidine in DNA + S-adenosyl-L-homocysteine + H(+)</text>
        <dbReference type="Rhea" id="RHEA:13681"/>
        <dbReference type="Rhea" id="RHEA-COMP:11369"/>
        <dbReference type="Rhea" id="RHEA-COMP:11370"/>
        <dbReference type="ChEBI" id="CHEBI:15378"/>
        <dbReference type="ChEBI" id="CHEBI:57856"/>
        <dbReference type="ChEBI" id="CHEBI:59789"/>
        <dbReference type="ChEBI" id="CHEBI:85452"/>
        <dbReference type="ChEBI" id="CHEBI:85454"/>
        <dbReference type="EC" id="2.1.1.37"/>
    </reaction>
</comment>
<dbReference type="PRINTS" id="PR00105">
    <property type="entry name" value="C5METTRFRASE"/>
</dbReference>
<protein>
    <recommendedName>
        <fullName evidence="7">Cytosine-specific methyltransferase</fullName>
        <ecNumber evidence="7">2.1.1.37</ecNumber>
    </recommendedName>
</protein>
<name>A0AAW6KG52_9BACI</name>
<evidence type="ECO:0000313" key="10">
    <source>
        <dbReference type="Proteomes" id="UP001216709"/>
    </source>
</evidence>
<dbReference type="EC" id="2.1.1.37" evidence="7"/>
<dbReference type="PANTHER" id="PTHR46098">
    <property type="entry name" value="TRNA (CYTOSINE(38)-C(5))-METHYLTRANSFERASE"/>
    <property type="match status" value="1"/>
</dbReference>
<dbReference type="InterPro" id="IPR050750">
    <property type="entry name" value="C5-MTase"/>
</dbReference>
<dbReference type="SUPFAM" id="SSF53335">
    <property type="entry name" value="S-adenosyl-L-methionine-dependent methyltransferases"/>
    <property type="match status" value="1"/>
</dbReference>
<evidence type="ECO:0000256" key="6">
    <source>
        <dbReference type="RuleBase" id="RU000416"/>
    </source>
</evidence>
<feature type="region of interest" description="Disordered" evidence="8">
    <location>
        <begin position="206"/>
        <end position="225"/>
    </location>
</feature>
<dbReference type="Gene3D" id="3.40.50.150">
    <property type="entry name" value="Vaccinia Virus protein VP39"/>
    <property type="match status" value="1"/>
</dbReference>
<reference evidence="9" key="1">
    <citation type="submission" date="2022-12" db="EMBL/GenBank/DDBJ databases">
        <title>Draft Genome Sequences of Bacillus licheniformis and Bacillus paralicheniformis strains isolated from Irish skim milk powders.</title>
        <authorList>
            <person name="Lourenco A."/>
            <person name="Li F."/>
            <person name="Geraldine D."/>
            <person name="Tobin J.T."/>
            <person name="Butler F."/>
            <person name="Jordan K."/>
            <person name="Obrien T."/>
        </authorList>
    </citation>
    <scope>NUCLEOTIDE SEQUENCE</scope>
    <source>
        <strain evidence="9">3370</strain>
    </source>
</reference>
<dbReference type="PROSITE" id="PS51679">
    <property type="entry name" value="SAM_MT_C5"/>
    <property type="match status" value="1"/>
</dbReference>
<accession>A0AAW6KG52</accession>
<feature type="active site" evidence="5">
    <location>
        <position position="80"/>
    </location>
</feature>
<evidence type="ECO:0000256" key="7">
    <source>
        <dbReference type="RuleBase" id="RU000417"/>
    </source>
</evidence>
<keyword evidence="4" id="KW-0680">Restriction system</keyword>
<evidence type="ECO:0000256" key="3">
    <source>
        <dbReference type="ARBA" id="ARBA00022691"/>
    </source>
</evidence>
<keyword evidence="2 5" id="KW-0808">Transferase</keyword>
<dbReference type="PROSITE" id="PS00094">
    <property type="entry name" value="C5_MTASE_1"/>
    <property type="match status" value="1"/>
</dbReference>
<dbReference type="GO" id="GO:0003886">
    <property type="term" value="F:DNA (cytosine-5-)-methyltransferase activity"/>
    <property type="evidence" value="ECO:0007669"/>
    <property type="project" value="UniProtKB-EC"/>
</dbReference>
<evidence type="ECO:0000313" key="9">
    <source>
        <dbReference type="EMBL" id="MDE1453723.1"/>
    </source>
</evidence>
<organism evidence="9 10">
    <name type="scientific">Bacillus paralicheniformis</name>
    <dbReference type="NCBI Taxonomy" id="1648923"/>
    <lineage>
        <taxon>Bacteria</taxon>
        <taxon>Bacillati</taxon>
        <taxon>Bacillota</taxon>
        <taxon>Bacilli</taxon>
        <taxon>Bacillales</taxon>
        <taxon>Bacillaceae</taxon>
        <taxon>Bacillus</taxon>
    </lineage>
</organism>
<feature type="compositionally biased region" description="Basic and acidic residues" evidence="8">
    <location>
        <begin position="213"/>
        <end position="225"/>
    </location>
</feature>
<keyword evidence="3 5" id="KW-0949">S-adenosyl-L-methionine</keyword>